<feature type="domain" description="HAMP" evidence="6">
    <location>
        <begin position="368"/>
        <end position="421"/>
    </location>
</feature>
<comment type="similarity">
    <text evidence="2">Belongs to the methyl-accepting chemotaxis (MCP) protein family.</text>
</comment>
<sequence length="752" mass="80581">MFRAKKLSLSLKLPLVMVALTATFLVTVSFLVYRMAEQNIRQNVYASHETTANAGKQAIAALIDAVRRDLVMNADQPTTFRAISNFDRVIGMIEADDPLKYLTDTYITNNPNPVGERAKLVDPGDGQYYSQSHNSYHPTFLRSLNLNGYEDIYLFNTEGRLLYTVMKQDDFAQDFSKGAYAESGLGQVFKAAINSKPGEISTSDFAAYEITGGDAGAFLAIPILSKKKTIAGVLAVQLSSARIASALSTNLDDSGHQNLFLVGADGTARSPSLIEGQFEVSTQLPQAPHIVAAQAHEDTFFESVESVANIDVIGLVKPMQVPGFNWSLVMETDHDTAFAAVHQIRMIAIAMIAASVVIAIIVSWIAASRVTKPIQALRGVTNALAEGDYDIDISGEERGDELGDLARTMGDFRDKLKRADEASEREAESARKTADVVETMSEALSELERGNLACDIDTPFVADYEILRENFNRSLANLRDLMSDIVEASQHVGQYSDEQKSSATVMEKRTESAAATLEDTANAVNALSDGVKATADRATRVDGVMQTARGEAENSRDVVSSAVEAMDQIQTASSEITQIIGVIDDIAFQTNLLALNAGVEAARAGSAGSGFAVVASEVRALAQRASTAAGQIQKLTSASEDHVSNGVDMVGRAGEALSNIITQVTSVSDLVTEISDGVRTQSAGLESINTSMRELDSVTQQNTAMAEEAAASSQMLLAEAQSLSGIVARFDMEGAEQAEVPDAFEDEERLSA</sequence>
<dbReference type="InterPro" id="IPR051310">
    <property type="entry name" value="MCP_chemotaxis"/>
</dbReference>
<protein>
    <submittedName>
        <fullName evidence="7">Methyl-accepting chemotaxis protein</fullName>
    </submittedName>
</protein>
<dbReference type="SMART" id="SM00304">
    <property type="entry name" value="HAMP"/>
    <property type="match status" value="2"/>
</dbReference>
<dbReference type="Proteomes" id="UP001157961">
    <property type="component" value="Unassembled WGS sequence"/>
</dbReference>
<keyword evidence="4" id="KW-0472">Membrane</keyword>
<feature type="domain" description="Methyl-accepting transducer" evidence="5">
    <location>
        <begin position="488"/>
        <end position="717"/>
    </location>
</feature>
<organism evidence="7 8">
    <name type="scientific">Shimia sagamensis</name>
    <dbReference type="NCBI Taxonomy" id="1566352"/>
    <lineage>
        <taxon>Bacteria</taxon>
        <taxon>Pseudomonadati</taxon>
        <taxon>Pseudomonadota</taxon>
        <taxon>Alphaproteobacteria</taxon>
        <taxon>Rhodobacterales</taxon>
        <taxon>Roseobacteraceae</taxon>
    </lineage>
</organism>
<keyword evidence="8" id="KW-1185">Reference proteome</keyword>
<dbReference type="Pfam" id="PF00672">
    <property type="entry name" value="HAMP"/>
    <property type="match status" value="1"/>
</dbReference>
<dbReference type="InterPro" id="IPR004089">
    <property type="entry name" value="MCPsignal_dom"/>
</dbReference>
<evidence type="ECO:0000256" key="4">
    <source>
        <dbReference type="SAM" id="Phobius"/>
    </source>
</evidence>
<evidence type="ECO:0000256" key="3">
    <source>
        <dbReference type="PROSITE-ProRule" id="PRU00284"/>
    </source>
</evidence>
<reference evidence="7 8" key="1">
    <citation type="submission" date="2017-05" db="EMBL/GenBank/DDBJ databases">
        <authorList>
            <person name="Varghese N."/>
            <person name="Submissions S."/>
        </authorList>
    </citation>
    <scope>NUCLEOTIDE SEQUENCE [LARGE SCALE GENOMIC DNA]</scope>
    <source>
        <strain evidence="7 8">DSM 29734</strain>
    </source>
</reference>
<feature type="domain" description="HAMP" evidence="6">
    <location>
        <begin position="431"/>
        <end position="483"/>
    </location>
</feature>
<dbReference type="Pfam" id="PF00015">
    <property type="entry name" value="MCPsignal"/>
    <property type="match status" value="1"/>
</dbReference>
<dbReference type="CDD" id="cd06225">
    <property type="entry name" value="HAMP"/>
    <property type="match status" value="1"/>
</dbReference>
<dbReference type="SUPFAM" id="SSF58104">
    <property type="entry name" value="Methyl-accepting chemotaxis protein (MCP) signaling domain"/>
    <property type="match status" value="1"/>
</dbReference>
<keyword evidence="4" id="KW-0812">Transmembrane</keyword>
<dbReference type="CDD" id="cd11386">
    <property type="entry name" value="MCP_signal"/>
    <property type="match status" value="1"/>
</dbReference>
<accession>A0ABY1PH25</accession>
<dbReference type="PROSITE" id="PS50111">
    <property type="entry name" value="CHEMOTAXIS_TRANSDUC_2"/>
    <property type="match status" value="1"/>
</dbReference>
<gene>
    <name evidence="7" type="ORF">SAMN06265373_109158</name>
</gene>
<evidence type="ECO:0000313" key="8">
    <source>
        <dbReference type="Proteomes" id="UP001157961"/>
    </source>
</evidence>
<evidence type="ECO:0000259" key="6">
    <source>
        <dbReference type="PROSITE" id="PS50885"/>
    </source>
</evidence>
<dbReference type="EMBL" id="FXTY01000009">
    <property type="protein sequence ID" value="SMP33894.1"/>
    <property type="molecule type" value="Genomic_DNA"/>
</dbReference>
<name>A0ABY1PH25_9RHOB</name>
<evidence type="ECO:0000259" key="5">
    <source>
        <dbReference type="PROSITE" id="PS50111"/>
    </source>
</evidence>
<comment type="caution">
    <text evidence="7">The sequence shown here is derived from an EMBL/GenBank/DDBJ whole genome shotgun (WGS) entry which is preliminary data.</text>
</comment>
<evidence type="ECO:0000256" key="1">
    <source>
        <dbReference type="ARBA" id="ARBA00022500"/>
    </source>
</evidence>
<dbReference type="PANTHER" id="PTHR43531:SF11">
    <property type="entry name" value="METHYL-ACCEPTING CHEMOTAXIS PROTEIN 3"/>
    <property type="match status" value="1"/>
</dbReference>
<dbReference type="RefSeq" id="WP_283427657.1">
    <property type="nucleotide sequence ID" value="NZ_FXTY01000009.1"/>
</dbReference>
<evidence type="ECO:0000313" key="7">
    <source>
        <dbReference type="EMBL" id="SMP33894.1"/>
    </source>
</evidence>
<feature type="transmembrane region" description="Helical" evidence="4">
    <location>
        <begin position="347"/>
        <end position="367"/>
    </location>
</feature>
<feature type="transmembrane region" description="Helical" evidence="4">
    <location>
        <begin position="12"/>
        <end position="33"/>
    </location>
</feature>
<dbReference type="Gene3D" id="1.10.287.950">
    <property type="entry name" value="Methyl-accepting chemotaxis protein"/>
    <property type="match status" value="1"/>
</dbReference>
<dbReference type="PANTHER" id="PTHR43531">
    <property type="entry name" value="PROTEIN ICFG"/>
    <property type="match status" value="1"/>
</dbReference>
<dbReference type="SMART" id="SM00283">
    <property type="entry name" value="MA"/>
    <property type="match status" value="1"/>
</dbReference>
<dbReference type="SUPFAM" id="SSF158472">
    <property type="entry name" value="HAMP domain-like"/>
    <property type="match status" value="1"/>
</dbReference>
<keyword evidence="3" id="KW-0807">Transducer</keyword>
<proteinExistence type="inferred from homology"/>
<keyword evidence="4" id="KW-1133">Transmembrane helix</keyword>
<keyword evidence="1" id="KW-0145">Chemotaxis</keyword>
<dbReference type="PROSITE" id="PS50885">
    <property type="entry name" value="HAMP"/>
    <property type="match status" value="2"/>
</dbReference>
<dbReference type="InterPro" id="IPR003660">
    <property type="entry name" value="HAMP_dom"/>
</dbReference>
<evidence type="ECO:0000256" key="2">
    <source>
        <dbReference type="ARBA" id="ARBA00029447"/>
    </source>
</evidence>
<dbReference type="Gene3D" id="6.10.340.10">
    <property type="match status" value="1"/>
</dbReference>